<dbReference type="Gene3D" id="3.90.1150.10">
    <property type="entry name" value="Aspartate Aminotransferase, domain 1"/>
    <property type="match status" value="1"/>
</dbReference>
<dbReference type="InterPro" id="IPR015422">
    <property type="entry name" value="PyrdxlP-dep_Trfase_small"/>
</dbReference>
<dbReference type="NCBIfam" id="NF006388">
    <property type="entry name" value="PRK08637.1"/>
    <property type="match status" value="1"/>
</dbReference>
<evidence type="ECO:0000313" key="7">
    <source>
        <dbReference type="EMBL" id="MBB6694130.1"/>
    </source>
</evidence>
<dbReference type="Pfam" id="PF00155">
    <property type="entry name" value="Aminotran_1_2"/>
    <property type="match status" value="1"/>
</dbReference>
<dbReference type="AlphaFoldDB" id="A0A841U840"/>
<dbReference type="GO" id="GO:0008483">
    <property type="term" value="F:transaminase activity"/>
    <property type="evidence" value="ECO:0007669"/>
    <property type="project" value="UniProtKB-KW"/>
</dbReference>
<dbReference type="PANTHER" id="PTHR46383">
    <property type="entry name" value="ASPARTATE AMINOTRANSFERASE"/>
    <property type="match status" value="1"/>
</dbReference>
<dbReference type="Proteomes" id="UP000553776">
    <property type="component" value="Unassembled WGS sequence"/>
</dbReference>
<keyword evidence="3 7" id="KW-0032">Aminotransferase</keyword>
<evidence type="ECO:0000256" key="4">
    <source>
        <dbReference type="ARBA" id="ARBA00022679"/>
    </source>
</evidence>
<proteinExistence type="inferred from homology"/>
<evidence type="ECO:0000256" key="5">
    <source>
        <dbReference type="ARBA" id="ARBA00022898"/>
    </source>
</evidence>
<organism evidence="7 8">
    <name type="scientific">Cohnella xylanilytica</name>
    <dbReference type="NCBI Taxonomy" id="557555"/>
    <lineage>
        <taxon>Bacteria</taxon>
        <taxon>Bacillati</taxon>
        <taxon>Bacillota</taxon>
        <taxon>Bacilli</taxon>
        <taxon>Bacillales</taxon>
        <taxon>Paenibacillaceae</taxon>
        <taxon>Cohnella</taxon>
    </lineage>
</organism>
<evidence type="ECO:0000259" key="6">
    <source>
        <dbReference type="Pfam" id="PF00155"/>
    </source>
</evidence>
<dbReference type="GO" id="GO:0030170">
    <property type="term" value="F:pyridoxal phosphate binding"/>
    <property type="evidence" value="ECO:0007669"/>
    <property type="project" value="InterPro"/>
</dbReference>
<dbReference type="InterPro" id="IPR015421">
    <property type="entry name" value="PyrdxlP-dep_Trfase_major"/>
</dbReference>
<accession>A0A841U840</accession>
<keyword evidence="8" id="KW-1185">Reference proteome</keyword>
<evidence type="ECO:0000256" key="3">
    <source>
        <dbReference type="ARBA" id="ARBA00022576"/>
    </source>
</evidence>
<gene>
    <name evidence="7" type="ORF">H7B90_22260</name>
</gene>
<dbReference type="InterPro" id="IPR004839">
    <property type="entry name" value="Aminotransferase_I/II_large"/>
</dbReference>
<dbReference type="InterPro" id="IPR015424">
    <property type="entry name" value="PyrdxlP-dep_Trfase"/>
</dbReference>
<keyword evidence="4 7" id="KW-0808">Transferase</keyword>
<evidence type="ECO:0000313" key="8">
    <source>
        <dbReference type="Proteomes" id="UP000553776"/>
    </source>
</evidence>
<sequence length="440" mass="48192">MNPLAQQLNDTISRESPRVLEMLSGLGRAIYFPKVGILSQSAEAKQKAKTYNATIGIATENGKPMHLKVIQDKLSAYDPKDLYEYAPPAGKPELRTVWRDKMLKENPSIQGHPISLPIVTNALTHGLSIVADLFADAGDAVVLPEKNWENYELTFGIRRGAVMVEYPLYDSEGKFNAAALRDALLAQKEKGKAIVVLNFPNNPTGYTPGAEEGRSIVAAIKDAADAGINVVVVTDDAYFGLFFEDSLHESLFGQLCGLHERILPIKIDGATKEEYVWGFRVGFITYGGGTEATLAALEQKTLGIIRATISSGPHPSQTFVLDALKSPDFETQKAEKFAVMKARANKVKQLLDSGKYGDDWEYYPFNSGYFMCLKLKTVDAEAVRQRLLDEKYGVGAIALGPTDLRVAFSCIEEPLLEDLFDRIHQAVLDVKASGAVQAGK</sequence>
<dbReference type="Gene3D" id="3.40.640.10">
    <property type="entry name" value="Type I PLP-dependent aspartate aminotransferase-like (Major domain)"/>
    <property type="match status" value="1"/>
</dbReference>
<evidence type="ECO:0000256" key="1">
    <source>
        <dbReference type="ARBA" id="ARBA00001933"/>
    </source>
</evidence>
<dbReference type="GO" id="GO:0006520">
    <property type="term" value="P:amino acid metabolic process"/>
    <property type="evidence" value="ECO:0007669"/>
    <property type="project" value="InterPro"/>
</dbReference>
<dbReference type="InterPro" id="IPR050596">
    <property type="entry name" value="AspAT/PAT-like"/>
</dbReference>
<evidence type="ECO:0000256" key="2">
    <source>
        <dbReference type="ARBA" id="ARBA00007441"/>
    </source>
</evidence>
<feature type="domain" description="Aminotransferase class I/classII large" evidence="6">
    <location>
        <begin position="68"/>
        <end position="423"/>
    </location>
</feature>
<dbReference type="RefSeq" id="WP_185138105.1">
    <property type="nucleotide sequence ID" value="NZ_BORM01000003.1"/>
</dbReference>
<comment type="cofactor">
    <cofactor evidence="1">
        <name>pyridoxal 5'-phosphate</name>
        <dbReference type="ChEBI" id="CHEBI:597326"/>
    </cofactor>
</comment>
<protein>
    <submittedName>
        <fullName evidence="7">Aminotransferase class I/II-fold pyridoxal phosphate-dependent enzyme</fullName>
    </submittedName>
</protein>
<dbReference type="PANTHER" id="PTHR46383:SF1">
    <property type="entry name" value="ASPARTATE AMINOTRANSFERASE"/>
    <property type="match status" value="1"/>
</dbReference>
<comment type="caution">
    <text evidence="7">The sequence shown here is derived from an EMBL/GenBank/DDBJ whole genome shotgun (WGS) entry which is preliminary data.</text>
</comment>
<keyword evidence="5" id="KW-0663">Pyridoxal phosphate</keyword>
<dbReference type="EMBL" id="JACJVR010000086">
    <property type="protein sequence ID" value="MBB6694130.1"/>
    <property type="molecule type" value="Genomic_DNA"/>
</dbReference>
<name>A0A841U840_9BACL</name>
<dbReference type="SUPFAM" id="SSF53383">
    <property type="entry name" value="PLP-dependent transferases"/>
    <property type="match status" value="1"/>
</dbReference>
<comment type="similarity">
    <text evidence="2">Belongs to the class-I pyridoxal-phosphate-dependent aminotransferase family.</text>
</comment>
<reference evidence="7 8" key="1">
    <citation type="submission" date="2020-08" db="EMBL/GenBank/DDBJ databases">
        <title>Cohnella phylogeny.</title>
        <authorList>
            <person name="Dunlap C."/>
        </authorList>
    </citation>
    <scope>NUCLEOTIDE SEQUENCE [LARGE SCALE GENOMIC DNA]</scope>
    <source>
        <strain evidence="7 8">DSM 25239</strain>
    </source>
</reference>
<dbReference type="CDD" id="cd00609">
    <property type="entry name" value="AAT_like"/>
    <property type="match status" value="1"/>
</dbReference>